<dbReference type="InterPro" id="IPR019321">
    <property type="entry name" value="Nucleoporin_Nup88"/>
</dbReference>
<evidence type="ECO:0000313" key="2">
    <source>
        <dbReference type="Ensembl" id="ENSDCDP00010044801.1"/>
    </source>
</evidence>
<name>A0AAY4DKE1_9TELE</name>
<accession>A0AAY4DKE1</accession>
<organism evidence="2 3">
    <name type="scientific">Denticeps clupeoides</name>
    <name type="common">denticle herring</name>
    <dbReference type="NCBI Taxonomy" id="299321"/>
    <lineage>
        <taxon>Eukaryota</taxon>
        <taxon>Metazoa</taxon>
        <taxon>Chordata</taxon>
        <taxon>Craniata</taxon>
        <taxon>Vertebrata</taxon>
        <taxon>Euteleostomi</taxon>
        <taxon>Actinopterygii</taxon>
        <taxon>Neopterygii</taxon>
        <taxon>Teleostei</taxon>
        <taxon>Clupei</taxon>
        <taxon>Clupeiformes</taxon>
        <taxon>Denticipitoidei</taxon>
        <taxon>Denticipitidae</taxon>
        <taxon>Denticeps</taxon>
    </lineage>
</organism>
<protein>
    <submittedName>
        <fullName evidence="2">Uncharacterized protein</fullName>
    </submittedName>
</protein>
<evidence type="ECO:0000256" key="1">
    <source>
        <dbReference type="SAM" id="MobiDB-lite"/>
    </source>
</evidence>
<reference evidence="2" key="2">
    <citation type="submission" date="2025-09" db="UniProtKB">
        <authorList>
            <consortium name="Ensembl"/>
        </authorList>
    </citation>
    <scope>IDENTIFICATION</scope>
</reference>
<dbReference type="Ensembl" id="ENSDCDT00010054911.1">
    <property type="protein sequence ID" value="ENSDCDP00010044801.1"/>
    <property type="gene ID" value="ENSDCDG00010027656.1"/>
</dbReference>
<sequence length="99" mass="11061">MAAFAGDRWRCELPNHDIFTKMRDGVLSDGRARHSSAVKDLSFCLGADLFVWDEADSVFHTANLRQLDCEETPSSAQYQASTLHRAPAPVQKLPRSSVR</sequence>
<evidence type="ECO:0000313" key="3">
    <source>
        <dbReference type="Proteomes" id="UP000694580"/>
    </source>
</evidence>
<dbReference type="GeneTree" id="ENSGT00940000177932"/>
<reference evidence="2" key="1">
    <citation type="submission" date="2025-08" db="UniProtKB">
        <authorList>
            <consortium name="Ensembl"/>
        </authorList>
    </citation>
    <scope>IDENTIFICATION</scope>
</reference>
<feature type="region of interest" description="Disordered" evidence="1">
    <location>
        <begin position="75"/>
        <end position="99"/>
    </location>
</feature>
<dbReference type="Proteomes" id="UP000694580">
    <property type="component" value="Unplaced"/>
</dbReference>
<dbReference type="AlphaFoldDB" id="A0AAY4DKE1"/>
<dbReference type="Pfam" id="PF10168">
    <property type="entry name" value="Nup88"/>
    <property type="match status" value="1"/>
</dbReference>
<keyword evidence="3" id="KW-1185">Reference proteome</keyword>
<proteinExistence type="predicted"/>